<dbReference type="PANTHER" id="PTHR46270">
    <property type="entry name" value="ARMADILLO-TYPE FOLD-RELATED"/>
    <property type="match status" value="1"/>
</dbReference>
<organism evidence="3 4">
    <name type="scientific">Mya arenaria</name>
    <name type="common">Soft-shell clam</name>
    <dbReference type="NCBI Taxonomy" id="6604"/>
    <lineage>
        <taxon>Eukaryota</taxon>
        <taxon>Metazoa</taxon>
        <taxon>Spiralia</taxon>
        <taxon>Lophotrochozoa</taxon>
        <taxon>Mollusca</taxon>
        <taxon>Bivalvia</taxon>
        <taxon>Autobranchia</taxon>
        <taxon>Heteroconchia</taxon>
        <taxon>Euheterodonta</taxon>
        <taxon>Imparidentia</taxon>
        <taxon>Neoheterodontei</taxon>
        <taxon>Myida</taxon>
        <taxon>Myoidea</taxon>
        <taxon>Myidae</taxon>
        <taxon>Mya</taxon>
    </lineage>
</organism>
<dbReference type="InterPro" id="IPR011989">
    <property type="entry name" value="ARM-like"/>
</dbReference>
<evidence type="ECO:0000313" key="3">
    <source>
        <dbReference type="EMBL" id="WAQ98361.1"/>
    </source>
</evidence>
<dbReference type="Pfam" id="PF13676">
    <property type="entry name" value="TIR_2"/>
    <property type="match status" value="1"/>
</dbReference>
<feature type="region of interest" description="Disordered" evidence="1">
    <location>
        <begin position="665"/>
        <end position="701"/>
    </location>
</feature>
<dbReference type="EMBL" id="CP111014">
    <property type="protein sequence ID" value="WAQ98361.1"/>
    <property type="molecule type" value="Genomic_DNA"/>
</dbReference>
<feature type="region of interest" description="Disordered" evidence="1">
    <location>
        <begin position="64"/>
        <end position="117"/>
    </location>
</feature>
<accession>A0ABY7DP39</accession>
<protein>
    <recommendedName>
        <fullName evidence="2">TIR domain-containing protein</fullName>
    </recommendedName>
</protein>
<dbReference type="SUPFAM" id="SSF52200">
    <property type="entry name" value="Toll/Interleukin receptor TIR domain"/>
    <property type="match status" value="1"/>
</dbReference>
<evidence type="ECO:0000259" key="2">
    <source>
        <dbReference type="Pfam" id="PF13676"/>
    </source>
</evidence>
<keyword evidence="4" id="KW-1185">Reference proteome</keyword>
<feature type="compositionally biased region" description="Polar residues" evidence="1">
    <location>
        <begin position="65"/>
        <end position="94"/>
    </location>
</feature>
<dbReference type="InterPro" id="IPR016024">
    <property type="entry name" value="ARM-type_fold"/>
</dbReference>
<dbReference type="Gene3D" id="3.40.50.10140">
    <property type="entry name" value="Toll/interleukin-1 receptor homology (TIR) domain"/>
    <property type="match status" value="1"/>
</dbReference>
<feature type="domain" description="TIR" evidence="2">
    <location>
        <begin position="535"/>
        <end position="656"/>
    </location>
</feature>
<dbReference type="SUPFAM" id="SSF48371">
    <property type="entry name" value="ARM repeat"/>
    <property type="match status" value="1"/>
</dbReference>
<dbReference type="InterPro" id="IPR035897">
    <property type="entry name" value="Toll_tir_struct_dom_sf"/>
</dbReference>
<name>A0ABY7DP39_MYAAR</name>
<dbReference type="Gene3D" id="1.25.10.10">
    <property type="entry name" value="Leucine-rich Repeat Variant"/>
    <property type="match status" value="1"/>
</dbReference>
<proteinExistence type="predicted"/>
<feature type="compositionally biased region" description="Polar residues" evidence="1">
    <location>
        <begin position="106"/>
        <end position="117"/>
    </location>
</feature>
<evidence type="ECO:0000256" key="1">
    <source>
        <dbReference type="SAM" id="MobiDB-lite"/>
    </source>
</evidence>
<dbReference type="PANTHER" id="PTHR46270:SF2">
    <property type="entry name" value="TIR DOMAIN-CONTAINING PROTEIN"/>
    <property type="match status" value="1"/>
</dbReference>
<gene>
    <name evidence="3" type="ORF">MAR_022734</name>
</gene>
<dbReference type="Proteomes" id="UP001164746">
    <property type="component" value="Chromosome 3"/>
</dbReference>
<reference evidence="3" key="1">
    <citation type="submission" date="2022-11" db="EMBL/GenBank/DDBJ databases">
        <title>Centuries of genome instability and evolution in soft-shell clam transmissible cancer (bioRxiv).</title>
        <authorList>
            <person name="Hart S.F.M."/>
            <person name="Yonemitsu M.A."/>
            <person name="Giersch R.M."/>
            <person name="Beal B.F."/>
            <person name="Arriagada G."/>
            <person name="Davis B.W."/>
            <person name="Ostrander E.A."/>
            <person name="Goff S.P."/>
            <person name="Metzger M.J."/>
        </authorList>
    </citation>
    <scope>NUCLEOTIDE SEQUENCE</scope>
    <source>
        <strain evidence="3">MELC-2E11</strain>
        <tissue evidence="3">Siphon/mantle</tissue>
    </source>
</reference>
<dbReference type="InterPro" id="IPR000157">
    <property type="entry name" value="TIR_dom"/>
</dbReference>
<sequence length="738" mass="83113">MQEPNAPGTWFPPLVRCPEQRQFFCPYGMGTGSSVYWSKDGHLVSSESSSGYISGQSSVISISSRNTASPQLSNQRTIPSPTPLSRPTSASIRSTAAHLAHHSRPKTPSNSSSNSLNKDATKMTAVKHHQPLGTRPSVIIGNIEKQNLNKELELEDNVIKKTPALKNVFAGFEEAEKALRADKDPNNFGRLFKLLTDKVLNIFTKYSKDDERTVMANKLARSNFVEEVIDYYGFILDELDIEAVQNAFIEELHGFEANPPGENVKEGYNLILTIREILWNFSDSSHRFSETISETSLFSKLVHDLQVIYEHEFDEMQEEGNPFAFSSAVGILHNCARNPDVNDEKFRSVDVKMVTVLVLGNIVTEQEVSKLAMDVDVIDFLLKAIGKAINARDRKEEGFHLTELIDGLASMARSDENKNKIMAKEDIAAMTLKILNGKDSSESEILASVKLIWELSFLGAMKQKFIANKQLMSSIEKLQKSVNNDIKLAAGTAHFVLRGKDQRLDLTQREESNSRRAPPIGGVPGAASKPAGKHIMISYCWSDKEMVLRIYQALVAANLKIWIDVQEMHKYMNVLEGMARAVEEASIILVCFSDKYKQSRNCRTEAEYLFAKQKEFIPLKMQRGYQADGWLGALIGVKLYIEFSNHYPFDQKLRELSTNIVKLTKQQTEGDSPSPPPLTQSVRKRDSRQPSNQDPAVKDWSKTQSTETFYRWIETKLDLKTLDDFNTFEDAVRGLKIH</sequence>
<evidence type="ECO:0000313" key="4">
    <source>
        <dbReference type="Proteomes" id="UP001164746"/>
    </source>
</evidence>